<evidence type="ECO:0000313" key="5">
    <source>
        <dbReference type="Proteomes" id="UP000292027"/>
    </source>
</evidence>
<dbReference type="GO" id="GO:0006351">
    <property type="term" value="P:DNA-templated transcription"/>
    <property type="evidence" value="ECO:0007669"/>
    <property type="project" value="InterPro"/>
</dbReference>
<reference evidence="4 5" key="1">
    <citation type="journal article" date="2015" name="Stand. Genomic Sci.">
        <title>Genomic Encyclopedia of Bacterial and Archaeal Type Strains, Phase III: the genomes of soil and plant-associated and newly described type strains.</title>
        <authorList>
            <person name="Whitman W.B."/>
            <person name="Woyke T."/>
            <person name="Klenk H.P."/>
            <person name="Zhou Y."/>
            <person name="Lilburn T.G."/>
            <person name="Beck B.J."/>
            <person name="De Vos P."/>
            <person name="Vandamme P."/>
            <person name="Eisen J.A."/>
            <person name="Garrity G."/>
            <person name="Hugenholtz P."/>
            <person name="Kyrpides N.C."/>
        </authorList>
    </citation>
    <scope>NUCLEOTIDE SEQUENCE [LARGE SCALE GENOMIC DNA]</scope>
    <source>
        <strain evidence="4 5">VKM Ac-2540</strain>
    </source>
</reference>
<organism evidence="4 5">
    <name type="scientific">Kribbella rubisoli</name>
    <dbReference type="NCBI Taxonomy" id="3075929"/>
    <lineage>
        <taxon>Bacteria</taxon>
        <taxon>Bacillati</taxon>
        <taxon>Actinomycetota</taxon>
        <taxon>Actinomycetes</taxon>
        <taxon>Propionibacteriales</taxon>
        <taxon>Kribbellaceae</taxon>
        <taxon>Kribbella</taxon>
    </lineage>
</organism>
<dbReference type="AlphaFoldDB" id="A0A4Q7X6R2"/>
<dbReference type="InterPro" id="IPR048846">
    <property type="entry name" value="PaaX-like_central"/>
</dbReference>
<evidence type="ECO:0000259" key="2">
    <source>
        <dbReference type="Pfam" id="PF08223"/>
    </source>
</evidence>
<sequence>MHHTADSSLVHARSALFDLYGDHLRARGARAPVAALVQLLAPLGVHPPAVRTAVSRMVRQGWLEPVRIEGQPGYALTSRARRRLDDAAARIYRTAPDGTPVVTGSEGPGDWDRQWHLGILREVPNARRREQLASQLAFLGWAPLSDGAWVGLRNDAEVDQILGMEGIAADRFRAPVDDGAVEFARRVWRLDELGASYDAWLIEAKSLVDETGQESTDGNGDEQAFAVRSELVHEWRKFLFRDPGLPDELLPDDWAGTRAAEFFDFHAERLGPAAGRFVDNCLTLH</sequence>
<protein>
    <submittedName>
        <fullName evidence="4">PaaX family transcriptional regulator</fullName>
    </submittedName>
</protein>
<feature type="domain" description="Transcriptional repressor PaaX-like N-terminal" evidence="1">
    <location>
        <begin position="12"/>
        <end position="79"/>
    </location>
</feature>
<dbReference type="PANTHER" id="PTHR30319">
    <property type="entry name" value="PHENYLACETIC ACID REGULATOR-RELATED TRANSCRIPTIONAL REPRESSOR"/>
    <property type="match status" value="1"/>
</dbReference>
<feature type="domain" description="Transcriptional repressor PaaX-like central Cas2-like" evidence="3">
    <location>
        <begin position="110"/>
        <end position="167"/>
    </location>
</feature>
<dbReference type="Pfam" id="PF07848">
    <property type="entry name" value="PaaX"/>
    <property type="match status" value="1"/>
</dbReference>
<dbReference type="Gene3D" id="1.10.10.10">
    <property type="entry name" value="Winged helix-like DNA-binding domain superfamily/Winged helix DNA-binding domain"/>
    <property type="match status" value="1"/>
</dbReference>
<dbReference type="PIRSF" id="PIRSF020623">
    <property type="entry name" value="PaaX"/>
    <property type="match status" value="1"/>
</dbReference>
<gene>
    <name evidence="4" type="ORF">EV645_0961</name>
</gene>
<dbReference type="InterPro" id="IPR036388">
    <property type="entry name" value="WH-like_DNA-bd_sf"/>
</dbReference>
<dbReference type="InterPro" id="IPR012906">
    <property type="entry name" value="PaaX-like_N"/>
</dbReference>
<dbReference type="InterPro" id="IPR011965">
    <property type="entry name" value="PaaX_trns_reg"/>
</dbReference>
<feature type="domain" description="Transcriptional repressor PaaX-like C-terminal" evidence="2">
    <location>
        <begin position="188"/>
        <end position="279"/>
    </location>
</feature>
<name>A0A4Q7X6R2_9ACTN</name>
<dbReference type="EMBL" id="SHKR01000011">
    <property type="protein sequence ID" value="RZU18762.1"/>
    <property type="molecule type" value="Genomic_DNA"/>
</dbReference>
<dbReference type="Proteomes" id="UP000292027">
    <property type="component" value="Unassembled WGS sequence"/>
</dbReference>
<evidence type="ECO:0000259" key="3">
    <source>
        <dbReference type="Pfam" id="PF20803"/>
    </source>
</evidence>
<keyword evidence="5" id="KW-1185">Reference proteome</keyword>
<comment type="caution">
    <text evidence="4">The sequence shown here is derived from an EMBL/GenBank/DDBJ whole genome shotgun (WGS) entry which is preliminary data.</text>
</comment>
<dbReference type="Pfam" id="PF08223">
    <property type="entry name" value="PaaX_C"/>
    <property type="match status" value="1"/>
</dbReference>
<dbReference type="Pfam" id="PF20803">
    <property type="entry name" value="PaaX_M"/>
    <property type="match status" value="1"/>
</dbReference>
<evidence type="ECO:0000313" key="4">
    <source>
        <dbReference type="EMBL" id="RZU18762.1"/>
    </source>
</evidence>
<dbReference type="Gene3D" id="1.20.58.1460">
    <property type="match status" value="1"/>
</dbReference>
<proteinExistence type="predicted"/>
<accession>A0A4Q7X6R2</accession>
<dbReference type="InterPro" id="IPR013225">
    <property type="entry name" value="PaaX_C"/>
</dbReference>
<evidence type="ECO:0000259" key="1">
    <source>
        <dbReference type="Pfam" id="PF07848"/>
    </source>
</evidence>
<dbReference type="PANTHER" id="PTHR30319:SF1">
    <property type="entry name" value="TRANSCRIPTIONAL REPRESSOR PAAX"/>
    <property type="match status" value="1"/>
</dbReference>